<sequence length="243" mass="26374">MSQSVRRAALIVDAISARPQSVAELAAEFGLHRSTMFRELQTLEDVGYVRRRADGAYVLAFHLVSLAQVALEHLELRKAAAAPLRDLHEVTGNTLHVAALIDDSIVYVDKAEDQSGMRMYSRIGSRVLPYCTGVGKAILADLDEHRRDAVLAGTEWTAHTANTLTSRRALDAELDVVAARGWAVDDAEFEDFVNCVAVPIRGPLGVVGALSLTAVRAVQDLDELAVRIPLLQRTAAQIAREVG</sequence>
<evidence type="ECO:0000259" key="5">
    <source>
        <dbReference type="PROSITE" id="PS51078"/>
    </source>
</evidence>
<organism evidence="6 7">
    <name type="scientific">Microbacterium hydrocarbonoxydans</name>
    <dbReference type="NCBI Taxonomy" id="273678"/>
    <lineage>
        <taxon>Bacteria</taxon>
        <taxon>Bacillati</taxon>
        <taxon>Actinomycetota</taxon>
        <taxon>Actinomycetes</taxon>
        <taxon>Micrococcales</taxon>
        <taxon>Microbacteriaceae</taxon>
        <taxon>Microbacterium</taxon>
    </lineage>
</organism>
<dbReference type="PATRIC" id="fig|273678.4.peg.1064"/>
<dbReference type="InterPro" id="IPR036388">
    <property type="entry name" value="WH-like_DNA-bd_sf"/>
</dbReference>
<keyword evidence="1" id="KW-0805">Transcription regulation</keyword>
<protein>
    <submittedName>
        <fullName evidence="6">Transcriptional regulator KdgR</fullName>
    </submittedName>
</protein>
<keyword evidence="7" id="KW-1185">Reference proteome</keyword>
<dbReference type="InterPro" id="IPR005471">
    <property type="entry name" value="Tscrpt_reg_IclR_N"/>
</dbReference>
<dbReference type="Gene3D" id="3.30.450.40">
    <property type="match status" value="1"/>
</dbReference>
<dbReference type="InterPro" id="IPR036390">
    <property type="entry name" value="WH_DNA-bd_sf"/>
</dbReference>
<name>A0A0M2HV28_9MICO</name>
<dbReference type="GO" id="GO:0045892">
    <property type="term" value="P:negative regulation of DNA-templated transcription"/>
    <property type="evidence" value="ECO:0007669"/>
    <property type="project" value="TreeGrafter"/>
</dbReference>
<keyword evidence="2" id="KW-0238">DNA-binding</keyword>
<dbReference type="STRING" id="273678.RS84_01068"/>
<dbReference type="GO" id="GO:0003677">
    <property type="term" value="F:DNA binding"/>
    <property type="evidence" value="ECO:0007669"/>
    <property type="project" value="UniProtKB-KW"/>
</dbReference>
<evidence type="ECO:0000256" key="1">
    <source>
        <dbReference type="ARBA" id="ARBA00023015"/>
    </source>
</evidence>
<dbReference type="Pfam" id="PF09339">
    <property type="entry name" value="HTH_IclR"/>
    <property type="match status" value="1"/>
</dbReference>
<reference evidence="6 7" key="1">
    <citation type="submission" date="2015-02" db="EMBL/GenBank/DDBJ databases">
        <title>Draft genome sequences of ten Microbacterium spp. with emphasis on heavy metal contaminated environments.</title>
        <authorList>
            <person name="Corretto E."/>
        </authorList>
    </citation>
    <scope>NUCLEOTIDE SEQUENCE [LARGE SCALE GENOMIC DNA]</scope>
    <source>
        <strain evidence="6 7">SA35</strain>
    </source>
</reference>
<evidence type="ECO:0000256" key="3">
    <source>
        <dbReference type="ARBA" id="ARBA00023163"/>
    </source>
</evidence>
<dbReference type="SUPFAM" id="SSF55781">
    <property type="entry name" value="GAF domain-like"/>
    <property type="match status" value="1"/>
</dbReference>
<dbReference type="SMART" id="SM00346">
    <property type="entry name" value="HTH_ICLR"/>
    <property type="match status" value="1"/>
</dbReference>
<dbReference type="PROSITE" id="PS51077">
    <property type="entry name" value="HTH_ICLR"/>
    <property type="match status" value="1"/>
</dbReference>
<accession>A0A0M2HV28</accession>
<dbReference type="InterPro" id="IPR029016">
    <property type="entry name" value="GAF-like_dom_sf"/>
</dbReference>
<dbReference type="PROSITE" id="PS51078">
    <property type="entry name" value="ICLR_ED"/>
    <property type="match status" value="1"/>
</dbReference>
<comment type="caution">
    <text evidence="6">The sequence shown here is derived from an EMBL/GenBank/DDBJ whole genome shotgun (WGS) entry which is preliminary data.</text>
</comment>
<keyword evidence="3" id="KW-0804">Transcription</keyword>
<proteinExistence type="predicted"/>
<dbReference type="InterPro" id="IPR014757">
    <property type="entry name" value="Tscrpt_reg_IclR_C"/>
</dbReference>
<gene>
    <name evidence="6" type="primary">kdgR</name>
    <name evidence="6" type="ORF">RS84_01068</name>
</gene>
<dbReference type="InterPro" id="IPR050707">
    <property type="entry name" value="HTH_MetabolicPath_Reg"/>
</dbReference>
<dbReference type="Pfam" id="PF01614">
    <property type="entry name" value="IclR_C"/>
    <property type="match status" value="1"/>
</dbReference>
<dbReference type="GO" id="GO:0003700">
    <property type="term" value="F:DNA-binding transcription factor activity"/>
    <property type="evidence" value="ECO:0007669"/>
    <property type="project" value="TreeGrafter"/>
</dbReference>
<dbReference type="CDD" id="cd00090">
    <property type="entry name" value="HTH_ARSR"/>
    <property type="match status" value="1"/>
</dbReference>
<dbReference type="AlphaFoldDB" id="A0A0M2HV28"/>
<evidence type="ECO:0000256" key="2">
    <source>
        <dbReference type="ARBA" id="ARBA00023125"/>
    </source>
</evidence>
<evidence type="ECO:0000313" key="7">
    <source>
        <dbReference type="Proteomes" id="UP000033900"/>
    </source>
</evidence>
<dbReference type="InterPro" id="IPR011991">
    <property type="entry name" value="ArsR-like_HTH"/>
</dbReference>
<dbReference type="RefSeq" id="WP_045256729.1">
    <property type="nucleotide sequence ID" value="NZ_JYJB01000007.1"/>
</dbReference>
<dbReference type="SUPFAM" id="SSF46785">
    <property type="entry name" value="Winged helix' DNA-binding domain"/>
    <property type="match status" value="1"/>
</dbReference>
<dbReference type="EMBL" id="JYJB01000007">
    <property type="protein sequence ID" value="KJL48309.1"/>
    <property type="molecule type" value="Genomic_DNA"/>
</dbReference>
<feature type="domain" description="HTH iclR-type" evidence="4">
    <location>
        <begin position="2"/>
        <end position="61"/>
    </location>
</feature>
<evidence type="ECO:0000259" key="4">
    <source>
        <dbReference type="PROSITE" id="PS51077"/>
    </source>
</evidence>
<dbReference type="PANTHER" id="PTHR30136:SF24">
    <property type="entry name" value="HTH-TYPE TRANSCRIPTIONAL REPRESSOR ALLR"/>
    <property type="match status" value="1"/>
</dbReference>
<dbReference type="OrthoDB" id="4068713at2"/>
<dbReference type="PANTHER" id="PTHR30136">
    <property type="entry name" value="HELIX-TURN-HELIX TRANSCRIPTIONAL REGULATOR, ICLR FAMILY"/>
    <property type="match status" value="1"/>
</dbReference>
<evidence type="ECO:0000313" key="6">
    <source>
        <dbReference type="EMBL" id="KJL48309.1"/>
    </source>
</evidence>
<dbReference type="Gene3D" id="1.10.10.10">
    <property type="entry name" value="Winged helix-like DNA-binding domain superfamily/Winged helix DNA-binding domain"/>
    <property type="match status" value="1"/>
</dbReference>
<feature type="domain" description="IclR-ED" evidence="5">
    <location>
        <begin position="62"/>
        <end position="243"/>
    </location>
</feature>
<dbReference type="Proteomes" id="UP000033900">
    <property type="component" value="Unassembled WGS sequence"/>
</dbReference>